<dbReference type="OrthoDB" id="6139781at2759"/>
<dbReference type="AlphaFoldDB" id="A0A8S3YYK6"/>
<keyword evidence="1" id="KW-0472">Membrane</keyword>
<gene>
    <name evidence="2" type="ORF">CUNI_LOCUS7367</name>
</gene>
<feature type="transmembrane region" description="Helical" evidence="1">
    <location>
        <begin position="12"/>
        <end position="32"/>
    </location>
</feature>
<proteinExistence type="predicted"/>
<accession>A0A8S3YYK6</accession>
<organism evidence="2 3">
    <name type="scientific">Candidula unifasciata</name>
    <dbReference type="NCBI Taxonomy" id="100452"/>
    <lineage>
        <taxon>Eukaryota</taxon>
        <taxon>Metazoa</taxon>
        <taxon>Spiralia</taxon>
        <taxon>Lophotrochozoa</taxon>
        <taxon>Mollusca</taxon>
        <taxon>Gastropoda</taxon>
        <taxon>Heterobranchia</taxon>
        <taxon>Euthyneura</taxon>
        <taxon>Panpulmonata</taxon>
        <taxon>Eupulmonata</taxon>
        <taxon>Stylommatophora</taxon>
        <taxon>Helicina</taxon>
        <taxon>Helicoidea</taxon>
        <taxon>Geomitridae</taxon>
        <taxon>Candidula</taxon>
    </lineage>
</organism>
<comment type="caution">
    <text evidence="2">The sequence shown here is derived from an EMBL/GenBank/DDBJ whole genome shotgun (WGS) entry which is preliminary data.</text>
</comment>
<evidence type="ECO:0000313" key="2">
    <source>
        <dbReference type="EMBL" id="CAG5121809.1"/>
    </source>
</evidence>
<sequence>MPGGVSWSRYIGAVIGASVSMFAGAQCVHMLYRPLEDFQSRFEAEKENLRKAKVNDDSYAKT</sequence>
<dbReference type="InterPro" id="IPR027858">
    <property type="entry name" value="BRAWNIN"/>
</dbReference>
<evidence type="ECO:0000313" key="3">
    <source>
        <dbReference type="Proteomes" id="UP000678393"/>
    </source>
</evidence>
<keyword evidence="1" id="KW-0812">Transmembrane</keyword>
<protein>
    <submittedName>
        <fullName evidence="2">Uncharacterized protein</fullName>
    </submittedName>
</protein>
<dbReference type="GO" id="GO:0034551">
    <property type="term" value="P:mitochondrial respiratory chain complex III assembly"/>
    <property type="evidence" value="ECO:0007669"/>
    <property type="project" value="InterPro"/>
</dbReference>
<dbReference type="GO" id="GO:0005739">
    <property type="term" value="C:mitochondrion"/>
    <property type="evidence" value="ECO:0007669"/>
    <property type="project" value="GOC"/>
</dbReference>
<dbReference type="EMBL" id="CAJHNH020001167">
    <property type="protein sequence ID" value="CAG5121809.1"/>
    <property type="molecule type" value="Genomic_DNA"/>
</dbReference>
<reference evidence="2" key="1">
    <citation type="submission" date="2021-04" db="EMBL/GenBank/DDBJ databases">
        <authorList>
            <consortium name="Molecular Ecology Group"/>
        </authorList>
    </citation>
    <scope>NUCLEOTIDE SEQUENCE</scope>
</reference>
<dbReference type="Proteomes" id="UP000678393">
    <property type="component" value="Unassembled WGS sequence"/>
</dbReference>
<keyword evidence="1" id="KW-1133">Transmembrane helix</keyword>
<keyword evidence="3" id="KW-1185">Reference proteome</keyword>
<dbReference type="Pfam" id="PF14990">
    <property type="entry name" value="DUF4516"/>
    <property type="match status" value="1"/>
</dbReference>
<evidence type="ECO:0000256" key="1">
    <source>
        <dbReference type="SAM" id="Phobius"/>
    </source>
</evidence>
<name>A0A8S3YYK6_9EUPU</name>